<dbReference type="Gene3D" id="3.40.50.2300">
    <property type="match status" value="2"/>
</dbReference>
<dbReference type="InterPro" id="IPR025997">
    <property type="entry name" value="SBP_2_dom"/>
</dbReference>
<evidence type="ECO:0000256" key="1">
    <source>
        <dbReference type="ARBA" id="ARBA00004196"/>
    </source>
</evidence>
<organism evidence="4 5">
    <name type="scientific">Nonomuraea turkmeniaca</name>
    <dbReference type="NCBI Taxonomy" id="103838"/>
    <lineage>
        <taxon>Bacteria</taxon>
        <taxon>Bacillati</taxon>
        <taxon>Actinomycetota</taxon>
        <taxon>Actinomycetes</taxon>
        <taxon>Streptosporangiales</taxon>
        <taxon>Streptosporangiaceae</taxon>
        <taxon>Nonomuraea</taxon>
    </lineage>
</organism>
<dbReference type="EMBL" id="VCKY01000129">
    <property type="protein sequence ID" value="TMR12780.1"/>
    <property type="molecule type" value="Genomic_DNA"/>
</dbReference>
<comment type="similarity">
    <text evidence="2">Belongs to the bacterial solute-binding protein 2 family.</text>
</comment>
<dbReference type="CDD" id="cd01536">
    <property type="entry name" value="PBP1_ABC_sugar_binding-like"/>
    <property type="match status" value="1"/>
</dbReference>
<name>A0A5S4F8G3_9ACTN</name>
<reference evidence="4 5" key="1">
    <citation type="submission" date="2019-05" db="EMBL/GenBank/DDBJ databases">
        <title>Draft genome sequence of Nonomuraea turkmeniaca DSM 43926.</title>
        <authorList>
            <person name="Saricaoglu S."/>
            <person name="Isik K."/>
        </authorList>
    </citation>
    <scope>NUCLEOTIDE SEQUENCE [LARGE SCALE GENOMIC DNA]</scope>
    <source>
        <strain evidence="4 5">DSM 43926</strain>
    </source>
</reference>
<dbReference type="GO" id="GO:0030246">
    <property type="term" value="F:carbohydrate binding"/>
    <property type="evidence" value="ECO:0007669"/>
    <property type="project" value="TreeGrafter"/>
</dbReference>
<evidence type="ECO:0000313" key="4">
    <source>
        <dbReference type="EMBL" id="TMR12780.1"/>
    </source>
</evidence>
<dbReference type="InterPro" id="IPR028082">
    <property type="entry name" value="Peripla_BP_I"/>
</dbReference>
<protein>
    <submittedName>
        <fullName evidence="4">Sugar ABC transporter substrate-binding protein</fullName>
    </submittedName>
</protein>
<gene>
    <name evidence="4" type="ORF">ETD86_31850</name>
</gene>
<evidence type="ECO:0000313" key="5">
    <source>
        <dbReference type="Proteomes" id="UP000309128"/>
    </source>
</evidence>
<dbReference type="PANTHER" id="PTHR30036:SF7">
    <property type="entry name" value="ABC TRANSPORTER PERIPLASMIC-BINDING PROTEIN YPHF"/>
    <property type="match status" value="1"/>
</dbReference>
<evidence type="ECO:0000256" key="2">
    <source>
        <dbReference type="ARBA" id="ARBA00007639"/>
    </source>
</evidence>
<dbReference type="SUPFAM" id="SSF53822">
    <property type="entry name" value="Periplasmic binding protein-like I"/>
    <property type="match status" value="1"/>
</dbReference>
<dbReference type="OrthoDB" id="5188239at2"/>
<dbReference type="AlphaFoldDB" id="A0A5S4F8G3"/>
<sequence length="387" mass="38942">MPRILINGFLVDRIVHGGSDSPRGIAAALWHKTALHCTVQPSRASRRNVLSVTILDGTVRNPLRSQVPKGASMKKSQYTAVAGLGVAALALAGCTGTTTPSTGATSKAGATIAFSTVSTQIPLITSLSDKVSDYLGGSGYKVTVQDSAFDPVKQGQQLEQAANSGSIAGAWIFPVAAESLTSTLKMFQSKKIPVVVDGGPSDFGLQGAQPGIVFVASDFKKYGQTIGDEAAKCAVKAGATQALSLRASETAAGSVAVRDSIGAAFSAGAPDTQVVGTAVASDLASAQTKVSQLLIAHPDASVVIAATDETALGAVNAYAAAGKTPACIIAGGGGPDLMAAKQAGKVTAVVAWDYGAEAEKAGADLIRLLSDPTSDGGVFTTPINVTK</sequence>
<dbReference type="PANTHER" id="PTHR30036">
    <property type="entry name" value="D-XYLOSE-BINDING PERIPLASMIC PROTEIN"/>
    <property type="match status" value="1"/>
</dbReference>
<feature type="domain" description="Periplasmic binding protein" evidence="3">
    <location>
        <begin position="112"/>
        <end position="369"/>
    </location>
</feature>
<keyword evidence="5" id="KW-1185">Reference proteome</keyword>
<comment type="subcellular location">
    <subcellularLocation>
        <location evidence="1">Cell envelope</location>
    </subcellularLocation>
</comment>
<evidence type="ECO:0000259" key="3">
    <source>
        <dbReference type="Pfam" id="PF13407"/>
    </source>
</evidence>
<dbReference type="Proteomes" id="UP000309128">
    <property type="component" value="Unassembled WGS sequence"/>
</dbReference>
<dbReference type="InterPro" id="IPR050555">
    <property type="entry name" value="Bact_Solute-Bind_Prot2"/>
</dbReference>
<proteinExistence type="inferred from homology"/>
<comment type="caution">
    <text evidence="4">The sequence shown here is derived from an EMBL/GenBank/DDBJ whole genome shotgun (WGS) entry which is preliminary data.</text>
</comment>
<dbReference type="Pfam" id="PF13407">
    <property type="entry name" value="Peripla_BP_4"/>
    <property type="match status" value="1"/>
</dbReference>
<dbReference type="GO" id="GO:0030288">
    <property type="term" value="C:outer membrane-bounded periplasmic space"/>
    <property type="evidence" value="ECO:0007669"/>
    <property type="project" value="TreeGrafter"/>
</dbReference>
<accession>A0A5S4F8G3</accession>